<feature type="region of interest" description="Disordered" evidence="1">
    <location>
        <begin position="635"/>
        <end position="658"/>
    </location>
</feature>
<dbReference type="EMBL" id="MN738962">
    <property type="protein sequence ID" value="QHT33291.1"/>
    <property type="molecule type" value="Genomic_DNA"/>
</dbReference>
<feature type="compositionally biased region" description="Basic and acidic residues" evidence="1">
    <location>
        <begin position="635"/>
        <end position="650"/>
    </location>
</feature>
<protein>
    <submittedName>
        <fullName evidence="2">Uncharacterized protein</fullName>
    </submittedName>
</protein>
<dbReference type="InterPro" id="IPR027417">
    <property type="entry name" value="P-loop_NTPase"/>
</dbReference>
<evidence type="ECO:0000256" key="1">
    <source>
        <dbReference type="SAM" id="MobiDB-lite"/>
    </source>
</evidence>
<reference evidence="2" key="1">
    <citation type="journal article" date="2020" name="Nature">
        <title>Giant virus diversity and host interactions through global metagenomics.</title>
        <authorList>
            <person name="Schulz F."/>
            <person name="Roux S."/>
            <person name="Paez-Espino D."/>
            <person name="Jungbluth S."/>
            <person name="Walsh D.A."/>
            <person name="Denef V.J."/>
            <person name="McMahon K.D."/>
            <person name="Konstantinidis K.T."/>
            <person name="Eloe-Fadrosh E.A."/>
            <person name="Kyrpides N.C."/>
            <person name="Woyke T."/>
        </authorList>
    </citation>
    <scope>NUCLEOTIDE SEQUENCE</scope>
    <source>
        <strain evidence="2">GVMAG-M-3300009161-34</strain>
    </source>
</reference>
<proteinExistence type="predicted"/>
<organism evidence="2">
    <name type="scientific">viral metagenome</name>
    <dbReference type="NCBI Taxonomy" id="1070528"/>
    <lineage>
        <taxon>unclassified sequences</taxon>
        <taxon>metagenomes</taxon>
        <taxon>organismal metagenomes</taxon>
    </lineage>
</organism>
<accession>A0A6C0EX52</accession>
<evidence type="ECO:0000313" key="2">
    <source>
        <dbReference type="EMBL" id="QHT33291.1"/>
    </source>
</evidence>
<dbReference type="AlphaFoldDB" id="A0A6C0EX52"/>
<dbReference type="Gene3D" id="3.40.50.300">
    <property type="entry name" value="P-loop containing nucleotide triphosphate hydrolases"/>
    <property type="match status" value="1"/>
</dbReference>
<sequence>MEAPASAVAPVPAQEPEIELHVDLHQKKLSKAEWDYTEIPESKEEIDILNMIKKGFNDVNIKYNSTKSIIGVLKTSITEEIMVYLFNKYFKTKIEEICEEYDYEGFDCVEILGKNKNLKIKKIDEMRISNNNFDASNNKIYEYILLEIIDNLVEFYVDKKANWYYYYYTLHFMRKNEIENLNKYVVEFVDHVLKKYESNFNVKTFLKYSQRFVEKNEYLLKYQDCRLYEHQKQIFTKCKTLAPKLILYIAPTGTGKTLTPIGLSEPYNIPNPDKKVGGFITKKNRIIFVCAARHVGLALAKSAISAMKKIAFAFGCNSVSDIRLHYYAAKESTRDKNGRIRRVDNTVGDEVEIMISDIKSYIHAMLYMKAFNNVNDIITYFDEPTISLDYKDHDFHKLIKRNWVENQIPNIVLSSATLPHENEIQGTIMDFRARFIGADIISIVSHDCSKSIPIVNKDNKIEMLHFLFEDYTDAILSTEHCSKYKTLLRYFDLNEIVKFIMYVNEESLYTSARFSLQQYFADINDITMTNIKLYYLTLMKNIKPEKWSQVYNKMKDARVKLYDSNIYFTTADAYTLTDGPTIFLTNDVEKIAKFAIQNSKIPAEVIDDLMDAIEHNNGLSNKIDVLEKEIQNIEEEKEKMRGDGAKDGGTRKASSGSSNIVVDTREIREKQQMIDIIRSGVRRIALNDIFVPNKLEHLRRWTERDEYTNEFSCNLDENIVEKIMLLQIENHWKILLLMGIGAITNHTNVKYNEIIKELAQNQKLYLIIASSDYVYGTNYQFCHGYISKDLNNMTQEKTIQAMGRIGRNKLQQTYTVRFRDDELIRRIFVSSSNKPEVENMNKLFNSV</sequence>
<name>A0A6C0EX52_9ZZZZ</name>
<dbReference type="SUPFAM" id="SSF52540">
    <property type="entry name" value="P-loop containing nucleoside triphosphate hydrolases"/>
    <property type="match status" value="2"/>
</dbReference>